<evidence type="ECO:0000313" key="2">
    <source>
        <dbReference type="EMBL" id="GAA1580791.1"/>
    </source>
</evidence>
<comment type="caution">
    <text evidence="2">The sequence shown here is derived from an EMBL/GenBank/DDBJ whole genome shotgun (WGS) entry which is preliminary data.</text>
</comment>
<dbReference type="RefSeq" id="WP_344190647.1">
    <property type="nucleotide sequence ID" value="NZ_BAAAND010000004.1"/>
</dbReference>
<keyword evidence="3" id="KW-1185">Reference proteome</keyword>
<dbReference type="Proteomes" id="UP001500190">
    <property type="component" value="Unassembled WGS sequence"/>
</dbReference>
<evidence type="ECO:0000313" key="3">
    <source>
        <dbReference type="Proteomes" id="UP001500190"/>
    </source>
</evidence>
<organism evidence="2 3">
    <name type="scientific">Kribbella karoonensis</name>
    <dbReference type="NCBI Taxonomy" id="324851"/>
    <lineage>
        <taxon>Bacteria</taxon>
        <taxon>Bacillati</taxon>
        <taxon>Actinomycetota</taxon>
        <taxon>Actinomycetes</taxon>
        <taxon>Propionibacteriales</taxon>
        <taxon>Kribbellaceae</taxon>
        <taxon>Kribbella</taxon>
    </lineage>
</organism>
<reference evidence="3" key="1">
    <citation type="journal article" date="2019" name="Int. J. Syst. Evol. Microbiol.">
        <title>The Global Catalogue of Microorganisms (GCM) 10K type strain sequencing project: providing services to taxonomists for standard genome sequencing and annotation.</title>
        <authorList>
            <consortium name="The Broad Institute Genomics Platform"/>
            <consortium name="The Broad Institute Genome Sequencing Center for Infectious Disease"/>
            <person name="Wu L."/>
            <person name="Ma J."/>
        </authorList>
    </citation>
    <scope>NUCLEOTIDE SEQUENCE [LARGE SCALE GENOMIC DNA]</scope>
    <source>
        <strain evidence="3">JCM 14304</strain>
    </source>
</reference>
<name>A0ABP4PKH6_9ACTN</name>
<accession>A0ABP4PKH6</accession>
<dbReference type="EMBL" id="BAAAND010000004">
    <property type="protein sequence ID" value="GAA1580791.1"/>
    <property type="molecule type" value="Genomic_DNA"/>
</dbReference>
<proteinExistence type="predicted"/>
<protein>
    <recommendedName>
        <fullName evidence="4">Histidine kinase</fullName>
    </recommendedName>
</protein>
<evidence type="ECO:0008006" key="4">
    <source>
        <dbReference type="Google" id="ProtNLM"/>
    </source>
</evidence>
<keyword evidence="1" id="KW-0175">Coiled coil</keyword>
<sequence>MTISGELDRTRAALLALEKSLMALRNRVGPHVDVLRLLDDLERCTADLRRLEEQVGVRSRPHELVAIPDDDYAHDFWAEAEQEGLGRTAP</sequence>
<gene>
    <name evidence="2" type="ORF">GCM10009742_26590</name>
</gene>
<feature type="coiled-coil region" evidence="1">
    <location>
        <begin position="7"/>
        <end position="54"/>
    </location>
</feature>
<evidence type="ECO:0000256" key="1">
    <source>
        <dbReference type="SAM" id="Coils"/>
    </source>
</evidence>